<protein>
    <submittedName>
        <fullName evidence="1">Uncharacterized protein</fullName>
    </submittedName>
</protein>
<organism evidence="1 2">
    <name type="scientific">Variovorax ginsengisoli</name>
    <dbReference type="NCBI Taxonomy" id="363844"/>
    <lineage>
        <taxon>Bacteria</taxon>
        <taxon>Pseudomonadati</taxon>
        <taxon>Pseudomonadota</taxon>
        <taxon>Betaproteobacteria</taxon>
        <taxon>Burkholderiales</taxon>
        <taxon>Comamonadaceae</taxon>
        <taxon>Variovorax</taxon>
    </lineage>
</organism>
<proteinExistence type="predicted"/>
<evidence type="ECO:0000313" key="2">
    <source>
        <dbReference type="Proteomes" id="UP001226867"/>
    </source>
</evidence>
<dbReference type="RefSeq" id="WP_307692376.1">
    <property type="nucleotide sequence ID" value="NZ_JAUSRO010000020.1"/>
</dbReference>
<reference evidence="1 2" key="1">
    <citation type="submission" date="2023-07" db="EMBL/GenBank/DDBJ databases">
        <title>Sorghum-associated microbial communities from plants grown in Nebraska, USA.</title>
        <authorList>
            <person name="Schachtman D."/>
        </authorList>
    </citation>
    <scope>NUCLEOTIDE SEQUENCE [LARGE SCALE GENOMIC DNA]</scope>
    <source>
        <strain evidence="1 2">DS1607</strain>
    </source>
</reference>
<name>A0ABT9SE46_9BURK</name>
<accession>A0ABT9SE46</accession>
<dbReference type="EMBL" id="JAUSRO010000020">
    <property type="protein sequence ID" value="MDP9902640.1"/>
    <property type="molecule type" value="Genomic_DNA"/>
</dbReference>
<comment type="caution">
    <text evidence="1">The sequence shown here is derived from an EMBL/GenBank/DDBJ whole genome shotgun (WGS) entry which is preliminary data.</text>
</comment>
<keyword evidence="2" id="KW-1185">Reference proteome</keyword>
<gene>
    <name evidence="1" type="ORF">J2W36_004917</name>
</gene>
<dbReference type="Proteomes" id="UP001226867">
    <property type="component" value="Unassembled WGS sequence"/>
</dbReference>
<sequence length="165" mass="18238">MSHGRPRRRERRVYINVVDLAIDRATLLTPAEIDEIINPLRAAMRALREGVATETDWSFAASAVNVAKAIEHQGVVRGLSEHLHVAELALQGIKARAMSSSEWHPTALYYQELDTLTTLVELHAFQLQKLSYGEFRRALASAVDEVRSTGGRVIDIAPAAPRMAA</sequence>
<evidence type="ECO:0000313" key="1">
    <source>
        <dbReference type="EMBL" id="MDP9902640.1"/>
    </source>
</evidence>